<feature type="transmembrane region" description="Helical" evidence="1">
    <location>
        <begin position="103"/>
        <end position="124"/>
    </location>
</feature>
<evidence type="ECO:0008006" key="4">
    <source>
        <dbReference type="Google" id="ProtNLM"/>
    </source>
</evidence>
<gene>
    <name evidence="2" type="ORF">CA13_42050</name>
</gene>
<keyword evidence="1" id="KW-1133">Transmembrane helix</keyword>
<keyword evidence="1" id="KW-0812">Transmembrane</keyword>
<protein>
    <recommendedName>
        <fullName evidence="4">Bacterial type II secretion system protein F domain protein</fullName>
    </recommendedName>
</protein>
<proteinExistence type="predicted"/>
<dbReference type="EMBL" id="SJPJ01000001">
    <property type="protein sequence ID" value="TWT82742.1"/>
    <property type="molecule type" value="Genomic_DNA"/>
</dbReference>
<evidence type="ECO:0000313" key="2">
    <source>
        <dbReference type="EMBL" id="TWT82742.1"/>
    </source>
</evidence>
<evidence type="ECO:0000313" key="3">
    <source>
        <dbReference type="Proteomes" id="UP000315010"/>
    </source>
</evidence>
<feature type="transmembrane region" description="Helical" evidence="1">
    <location>
        <begin position="152"/>
        <end position="180"/>
    </location>
</feature>
<sequence>MSEEGSQTIFHQALKAAVLLGVPIRLGHAHDPSLPSGNATAAKLAELQNVVPSTASIRSKLPSQYAAALAAFDSTASMPIVLKGLSIHGYCHRQLAQLLRSSATYLLILFSLGSFGLCFFRDLVTPSFVKMRQDLELPPAMIVDTASETTHWLTFLLVLMLVAIVVTAAVRFLGGTYWLAFWVGGRRFRNLLLAATAAEVSRAMLLKGVTLRDSVSIALDLVDANTKQRTMIQSSTVGLSEQSAVGSLGAIADNFQSAADDRLVVMKVALPMILVFCLGGAAVLAYCLALFMPLVMMIRDLAVPTSL</sequence>
<dbReference type="AlphaFoldDB" id="A0A5C5Z604"/>
<keyword evidence="3" id="KW-1185">Reference proteome</keyword>
<organism evidence="2 3">
    <name type="scientific">Novipirellula herctigrandis</name>
    <dbReference type="NCBI Taxonomy" id="2527986"/>
    <lineage>
        <taxon>Bacteria</taxon>
        <taxon>Pseudomonadati</taxon>
        <taxon>Planctomycetota</taxon>
        <taxon>Planctomycetia</taxon>
        <taxon>Pirellulales</taxon>
        <taxon>Pirellulaceae</taxon>
        <taxon>Novipirellula</taxon>
    </lineage>
</organism>
<dbReference type="Proteomes" id="UP000315010">
    <property type="component" value="Unassembled WGS sequence"/>
</dbReference>
<name>A0A5C5Z604_9BACT</name>
<comment type="caution">
    <text evidence="2">The sequence shown here is derived from an EMBL/GenBank/DDBJ whole genome shotgun (WGS) entry which is preliminary data.</text>
</comment>
<dbReference type="OrthoDB" id="9887284at2"/>
<keyword evidence="1" id="KW-0472">Membrane</keyword>
<accession>A0A5C5Z604</accession>
<evidence type="ECO:0000256" key="1">
    <source>
        <dbReference type="SAM" id="Phobius"/>
    </source>
</evidence>
<dbReference type="RefSeq" id="WP_146399438.1">
    <property type="nucleotide sequence ID" value="NZ_SJPJ01000001.1"/>
</dbReference>
<reference evidence="2 3" key="1">
    <citation type="submission" date="2019-02" db="EMBL/GenBank/DDBJ databases">
        <title>Deep-cultivation of Planctomycetes and their phenomic and genomic characterization uncovers novel biology.</title>
        <authorList>
            <person name="Wiegand S."/>
            <person name="Jogler M."/>
            <person name="Boedeker C."/>
            <person name="Pinto D."/>
            <person name="Vollmers J."/>
            <person name="Rivas-Marin E."/>
            <person name="Kohn T."/>
            <person name="Peeters S.H."/>
            <person name="Heuer A."/>
            <person name="Rast P."/>
            <person name="Oberbeckmann S."/>
            <person name="Bunk B."/>
            <person name="Jeske O."/>
            <person name="Meyerdierks A."/>
            <person name="Storesund J.E."/>
            <person name="Kallscheuer N."/>
            <person name="Luecker S."/>
            <person name="Lage O.M."/>
            <person name="Pohl T."/>
            <person name="Merkel B.J."/>
            <person name="Hornburger P."/>
            <person name="Mueller R.-W."/>
            <person name="Bruemmer F."/>
            <person name="Labrenz M."/>
            <person name="Spormann A.M."/>
            <person name="Op Den Camp H."/>
            <person name="Overmann J."/>
            <person name="Amann R."/>
            <person name="Jetten M.S.M."/>
            <person name="Mascher T."/>
            <person name="Medema M.H."/>
            <person name="Devos D.P."/>
            <person name="Kaster A.-K."/>
            <person name="Ovreas L."/>
            <person name="Rohde M."/>
            <person name="Galperin M.Y."/>
            <person name="Jogler C."/>
        </authorList>
    </citation>
    <scope>NUCLEOTIDE SEQUENCE [LARGE SCALE GENOMIC DNA]</scope>
    <source>
        <strain evidence="2 3">CA13</strain>
    </source>
</reference>
<feature type="transmembrane region" description="Helical" evidence="1">
    <location>
        <begin position="272"/>
        <end position="298"/>
    </location>
</feature>